<keyword evidence="3" id="KW-1185">Reference proteome</keyword>
<name>A0AA39JQL3_9AGAR</name>
<reference evidence="2" key="1">
    <citation type="submission" date="2023-06" db="EMBL/GenBank/DDBJ databases">
        <authorList>
            <consortium name="Lawrence Berkeley National Laboratory"/>
            <person name="Ahrendt S."/>
            <person name="Sahu N."/>
            <person name="Indic B."/>
            <person name="Wong-Bajracharya J."/>
            <person name="Merenyi Z."/>
            <person name="Ke H.-M."/>
            <person name="Monk M."/>
            <person name="Kocsube S."/>
            <person name="Drula E."/>
            <person name="Lipzen A."/>
            <person name="Balint B."/>
            <person name="Henrissat B."/>
            <person name="Andreopoulos B."/>
            <person name="Martin F.M."/>
            <person name="Harder C.B."/>
            <person name="Rigling D."/>
            <person name="Ford K.L."/>
            <person name="Foster G.D."/>
            <person name="Pangilinan J."/>
            <person name="Papanicolaou A."/>
            <person name="Barry K."/>
            <person name="LaButti K."/>
            <person name="Viragh M."/>
            <person name="Koriabine M."/>
            <person name="Yan M."/>
            <person name="Riley R."/>
            <person name="Champramary S."/>
            <person name="Plett K.L."/>
            <person name="Tsai I.J."/>
            <person name="Slot J."/>
            <person name="Sipos G."/>
            <person name="Plett J."/>
            <person name="Nagy L.G."/>
            <person name="Grigoriev I.V."/>
        </authorList>
    </citation>
    <scope>NUCLEOTIDE SEQUENCE</scope>
    <source>
        <strain evidence="2">FPL87.14</strain>
    </source>
</reference>
<comment type="caution">
    <text evidence="2">The sequence shown here is derived from an EMBL/GenBank/DDBJ whole genome shotgun (WGS) entry which is preliminary data.</text>
</comment>
<evidence type="ECO:0000313" key="3">
    <source>
        <dbReference type="Proteomes" id="UP001175226"/>
    </source>
</evidence>
<accession>A0AA39JQL3</accession>
<evidence type="ECO:0000256" key="1">
    <source>
        <dbReference type="SAM" id="MobiDB-lite"/>
    </source>
</evidence>
<dbReference type="EMBL" id="JAUEPT010000018">
    <property type="protein sequence ID" value="KAK0444763.1"/>
    <property type="molecule type" value="Genomic_DNA"/>
</dbReference>
<dbReference type="Proteomes" id="UP001175226">
    <property type="component" value="Unassembled WGS sequence"/>
</dbReference>
<sequence length="271" mass="29696">MDNTKANDSSNEEGKKEKKTRGLRPILGPQQVFPPPTVPLPSLGPRNIHKFAFPQNQASESSGIRALVVSLLESAYTGLRFQFKDPPNSVGVPITLRKGEVVLRGVFRRSSEMCKSLEASLFGKMISSSGASPLLILLDLVPECWIQLRVSQVKKVQEFKSQIRGTLYQRINNGLHEKTITKESDDVATVGVVRSDPILIQNVRENSAGNARLNTHAVQMCDISLLSGGQSPVEGKALLSMNQLQSITASLHFGDIDKPEYQATLVYEGKT</sequence>
<organism evidence="2 3">
    <name type="scientific">Armillaria borealis</name>
    <dbReference type="NCBI Taxonomy" id="47425"/>
    <lineage>
        <taxon>Eukaryota</taxon>
        <taxon>Fungi</taxon>
        <taxon>Dikarya</taxon>
        <taxon>Basidiomycota</taxon>
        <taxon>Agaricomycotina</taxon>
        <taxon>Agaricomycetes</taxon>
        <taxon>Agaricomycetidae</taxon>
        <taxon>Agaricales</taxon>
        <taxon>Marasmiineae</taxon>
        <taxon>Physalacriaceae</taxon>
        <taxon>Armillaria</taxon>
    </lineage>
</organism>
<feature type="region of interest" description="Disordered" evidence="1">
    <location>
        <begin position="1"/>
        <end position="36"/>
    </location>
</feature>
<protein>
    <submittedName>
        <fullName evidence="2">Uncharacterized protein</fullName>
    </submittedName>
</protein>
<evidence type="ECO:0000313" key="2">
    <source>
        <dbReference type="EMBL" id="KAK0444763.1"/>
    </source>
</evidence>
<dbReference type="AlphaFoldDB" id="A0AA39JQL3"/>
<gene>
    <name evidence="2" type="ORF">EV421DRAFT_1735022</name>
</gene>
<proteinExistence type="predicted"/>